<evidence type="ECO:0000313" key="15">
    <source>
        <dbReference type="EMBL" id="JAT30127.1"/>
    </source>
</evidence>
<dbReference type="GO" id="GO:0005886">
    <property type="term" value="C:plasma membrane"/>
    <property type="evidence" value="ECO:0007669"/>
    <property type="project" value="TreeGrafter"/>
</dbReference>
<dbReference type="Gene3D" id="2.60.40.1400">
    <property type="entry name" value="G protein-activated inward rectifier potassium channel 1"/>
    <property type="match status" value="1"/>
</dbReference>
<dbReference type="GO" id="GO:1990573">
    <property type="term" value="P:potassium ion import across plasma membrane"/>
    <property type="evidence" value="ECO:0007669"/>
    <property type="project" value="TreeGrafter"/>
</dbReference>
<dbReference type="GO" id="GO:0005242">
    <property type="term" value="F:inward rectifier potassium channel activity"/>
    <property type="evidence" value="ECO:0007669"/>
    <property type="project" value="InterPro"/>
</dbReference>
<evidence type="ECO:0000256" key="8">
    <source>
        <dbReference type="ARBA" id="ARBA00023065"/>
    </source>
</evidence>
<dbReference type="InterPro" id="IPR014756">
    <property type="entry name" value="Ig_E-set"/>
</dbReference>
<dbReference type="SUPFAM" id="SSF81324">
    <property type="entry name" value="Voltage-gated potassium channels"/>
    <property type="match status" value="1"/>
</dbReference>
<evidence type="ECO:0000256" key="11">
    <source>
        <dbReference type="RuleBase" id="RU003822"/>
    </source>
</evidence>
<dbReference type="GO" id="GO:0034702">
    <property type="term" value="C:monoatomic ion channel complex"/>
    <property type="evidence" value="ECO:0007669"/>
    <property type="project" value="UniProtKB-KW"/>
</dbReference>
<dbReference type="Pfam" id="PF01007">
    <property type="entry name" value="IRK"/>
    <property type="match status" value="1"/>
</dbReference>
<evidence type="ECO:0000256" key="12">
    <source>
        <dbReference type="SAM" id="Phobius"/>
    </source>
</evidence>
<proteinExistence type="inferred from homology"/>
<feature type="transmembrane region" description="Helical" evidence="12">
    <location>
        <begin position="90"/>
        <end position="113"/>
    </location>
</feature>
<evidence type="ECO:0000256" key="4">
    <source>
        <dbReference type="ARBA" id="ARBA00022692"/>
    </source>
</evidence>
<dbReference type="GO" id="GO:0034765">
    <property type="term" value="P:regulation of monoatomic ion transmembrane transport"/>
    <property type="evidence" value="ECO:0007669"/>
    <property type="project" value="TreeGrafter"/>
</dbReference>
<comment type="similarity">
    <text evidence="11">Belongs to the inward rectifier-type potassium channel (TC 1.A.2.1) family.</text>
</comment>
<dbReference type="AlphaFoldDB" id="A0A1B6M2H8"/>
<dbReference type="PANTHER" id="PTHR11767">
    <property type="entry name" value="INWARD RECTIFIER POTASSIUM CHANNEL"/>
    <property type="match status" value="1"/>
</dbReference>
<evidence type="ECO:0000259" key="14">
    <source>
        <dbReference type="Pfam" id="PF17655"/>
    </source>
</evidence>
<evidence type="ECO:0000256" key="5">
    <source>
        <dbReference type="ARBA" id="ARBA00022882"/>
    </source>
</evidence>
<protein>
    <recommendedName>
        <fullName evidence="16">Inward rectifier potassium channel C-terminal domain-containing protein</fullName>
    </recommendedName>
</protein>
<evidence type="ECO:0000256" key="6">
    <source>
        <dbReference type="ARBA" id="ARBA00022958"/>
    </source>
</evidence>
<keyword evidence="8 11" id="KW-0406">Ion transport</keyword>
<dbReference type="PANTHER" id="PTHR11767:SF115">
    <property type="entry name" value="INWARDLY RECTIFYING POTASSIUM CHANNEL 3, ISOFORM D"/>
    <property type="match status" value="1"/>
</dbReference>
<reference evidence="15" key="1">
    <citation type="submission" date="2015-11" db="EMBL/GenBank/DDBJ databases">
        <title>De novo transcriptome assembly of four potential Pierce s Disease insect vectors from Arizona vineyards.</title>
        <authorList>
            <person name="Tassone E.E."/>
        </authorList>
    </citation>
    <scope>NUCLEOTIDE SEQUENCE</scope>
</reference>
<feature type="domain" description="Potassium channel inwardly rectifying transmembrane" evidence="13">
    <location>
        <begin position="56"/>
        <end position="197"/>
    </location>
</feature>
<dbReference type="InterPro" id="IPR041647">
    <property type="entry name" value="IRK_C"/>
</dbReference>
<sequence length="408" mass="47099">MADIFWDKMYVHIEDEEKRHCTKEETEIAEGKSSQMDPPQPIIVNYSKARKRSLYRAGQCNVRKKHAPRYEWLLHIQDVFTSLVESRWRWTLLVFSLSFLTTWFLFGVLWWIVAHEHGDLKGSAMYDPNREPCVTTMNDFISCFLFSLETQYSTGYGTRSPTTECPEAIILLIIQSIFGVLIQSTMAGIVFAKLSRPKARSQHIIFSKKAVICMRDGYLSLLFRVGDFRKSHIVGATVRAWMLQHRITPEGEVLPHYQHHIQLNVDSGGSDAFLIWPSTILHKIDHLSPLYNISAMDLLGTNFQIVVILNGTVEATGQTTESKTSYLPSQILWGHRFKQLIKYYRKRRYDFAVDYSRFDETFKVDTPLCSSRELNQWNIPRSTITPEPSLPVSSQIELLADDSAYKTV</sequence>
<keyword evidence="6 11" id="KW-0630">Potassium</keyword>
<evidence type="ECO:0000256" key="7">
    <source>
        <dbReference type="ARBA" id="ARBA00022989"/>
    </source>
</evidence>
<dbReference type="Gene3D" id="1.10.287.70">
    <property type="match status" value="1"/>
</dbReference>
<dbReference type="EMBL" id="GEBQ01009850">
    <property type="protein sequence ID" value="JAT30127.1"/>
    <property type="molecule type" value="Transcribed_RNA"/>
</dbReference>
<dbReference type="PIRSF" id="PIRSF005465">
    <property type="entry name" value="GIRK_kir"/>
    <property type="match status" value="1"/>
</dbReference>
<keyword evidence="5 11" id="KW-0851">Voltage-gated channel</keyword>
<keyword evidence="2 11" id="KW-0813">Transport</keyword>
<dbReference type="FunFam" id="1.10.287.70:FF:000019">
    <property type="entry name" value="G protein-activated inward rectifier potassium channel 1"/>
    <property type="match status" value="1"/>
</dbReference>
<keyword evidence="9 12" id="KW-0472">Membrane</keyword>
<keyword evidence="7 12" id="KW-1133">Transmembrane helix</keyword>
<dbReference type="Pfam" id="PF17655">
    <property type="entry name" value="IRK_C"/>
    <property type="match status" value="1"/>
</dbReference>
<evidence type="ECO:0000256" key="3">
    <source>
        <dbReference type="ARBA" id="ARBA00022538"/>
    </source>
</evidence>
<keyword evidence="10 11" id="KW-0407">Ion channel</keyword>
<comment type="subcellular location">
    <subcellularLocation>
        <location evidence="1 11">Membrane</location>
        <topology evidence="1 11">Multi-pass membrane protein</topology>
    </subcellularLocation>
</comment>
<accession>A0A1B6M2H8</accession>
<evidence type="ECO:0000256" key="1">
    <source>
        <dbReference type="ARBA" id="ARBA00004141"/>
    </source>
</evidence>
<keyword evidence="4 11" id="KW-0812">Transmembrane</keyword>
<gene>
    <name evidence="15" type="ORF">g.27079</name>
</gene>
<organism evidence="15">
    <name type="scientific">Graphocephala atropunctata</name>
    <dbReference type="NCBI Taxonomy" id="36148"/>
    <lineage>
        <taxon>Eukaryota</taxon>
        <taxon>Metazoa</taxon>
        <taxon>Ecdysozoa</taxon>
        <taxon>Arthropoda</taxon>
        <taxon>Hexapoda</taxon>
        <taxon>Insecta</taxon>
        <taxon>Pterygota</taxon>
        <taxon>Neoptera</taxon>
        <taxon>Paraneoptera</taxon>
        <taxon>Hemiptera</taxon>
        <taxon>Auchenorrhyncha</taxon>
        <taxon>Membracoidea</taxon>
        <taxon>Cicadellidae</taxon>
        <taxon>Cicadellinae</taxon>
        <taxon>Cicadellini</taxon>
        <taxon>Graphocephala</taxon>
    </lineage>
</organism>
<evidence type="ECO:0000256" key="2">
    <source>
        <dbReference type="ARBA" id="ARBA00022448"/>
    </source>
</evidence>
<dbReference type="InterPro" id="IPR013518">
    <property type="entry name" value="K_chnl_inward-rec_Kir_cyto"/>
</dbReference>
<evidence type="ECO:0008006" key="16">
    <source>
        <dbReference type="Google" id="ProtNLM"/>
    </source>
</evidence>
<dbReference type="SUPFAM" id="SSF81296">
    <property type="entry name" value="E set domains"/>
    <property type="match status" value="1"/>
</dbReference>
<dbReference type="InterPro" id="IPR016449">
    <property type="entry name" value="K_chnl_inward-rec_Kir"/>
</dbReference>
<evidence type="ECO:0000256" key="9">
    <source>
        <dbReference type="ARBA" id="ARBA00023136"/>
    </source>
</evidence>
<name>A0A1B6M2H8_9HEMI</name>
<keyword evidence="3 11" id="KW-0633">Potassium transport</keyword>
<dbReference type="InterPro" id="IPR040445">
    <property type="entry name" value="Kir_TM"/>
</dbReference>
<feature type="domain" description="Inward rectifier potassium channel C-terminal" evidence="14">
    <location>
        <begin position="204"/>
        <end position="376"/>
    </location>
</feature>
<evidence type="ECO:0000259" key="13">
    <source>
        <dbReference type="Pfam" id="PF01007"/>
    </source>
</evidence>
<feature type="transmembrane region" description="Helical" evidence="12">
    <location>
        <begin position="168"/>
        <end position="192"/>
    </location>
</feature>
<dbReference type="PRINTS" id="PR01320">
    <property type="entry name" value="KIRCHANNEL"/>
</dbReference>
<evidence type="ECO:0000256" key="10">
    <source>
        <dbReference type="ARBA" id="ARBA00023303"/>
    </source>
</evidence>